<comment type="caution">
    <text evidence="2">The sequence shown here is derived from an EMBL/GenBank/DDBJ whole genome shotgun (WGS) entry which is preliminary data.</text>
</comment>
<dbReference type="EMBL" id="JAGDFM010000047">
    <property type="protein sequence ID" value="KAG7389233.1"/>
    <property type="molecule type" value="Genomic_DNA"/>
</dbReference>
<evidence type="ECO:0000313" key="3">
    <source>
        <dbReference type="Proteomes" id="UP000694044"/>
    </source>
</evidence>
<sequence length="1089" mass="113994">MASTLTRSLWFLSLVASISSYGVDATDPWLKASPAFMQLRWPNASLLQVSLTEPSLVAGTKAFFATEAVAVLSVRNATVVNSTTRATYEVLFLIGDASQAFTTTVAPATLNTTGLATALGKTLEATALAAAGVKNQSEPLWQVVSAFRGSAVTCAAMASAEVLSNYKSAPNFPAIRTPASPAPSAFLTFSVFFRNVNDPAKLPQSVVFQVRRGVAEFLGGAFNTSDVVASGPATAASDSTLQVNQTFYLRLPPSADTAMSSREALANLLLYGDLTRLIVGDTAGVTRPAMFLDYIFDSTELLEALGSQAIAASQPFAATLLPYVFRYVNVDTFPVGNPALPGAVADAATVLAAVSEDALNALRRKKQRFQFDPDGYAAALPKDVAYPSTVSPSTMDLTGVFTTTVYWGNSLSQEFWLESAESTDPVSWNLFPYTSFFMEDSTASSTLPAAPIVKLGNTSTPLWTLQAATAESLDMALNFRSTDDNATLVKVEVAVTLHSSGDAESTVTSIARPASSSTGSTSSSSVSPLSVVVRHQSRLLRNGATDKVSKLLLYLEFGAADVTEKSADGCAHCLQLRDWCSNEALCAALKTCVLTAIQTPISQLVSATATASETDDLYSLFNGCLAGSAAAPVDVNALMLFTSAIRCQLQRLCPVPSPSTSIAIPSGFKLVWGSGKGQHQVMPLLGAATFPAPTSTPVNISLSIGSRVVCYLPLWSNATAASVESRIQRSCTFAKYLGTVQAVVNSNASGATSVDLFYDGLVGPLPTLAPVSSDGQIPVVGATITSVTMPSLRLRYVSAGGPVPYAATTDPSPTETCAECKRLALDVCLRDAKCAVMADCVMQYQSASATVTVATDASTSSPSLADAILKLVRGDEVGTSLSLEAGVTACLPASITNGVSRVDVNGASWRKLVNASACYSRSACPLALAPVLASSWSSLASTYTAVGKWRLSPVRKLQRLVYTGLTSTLRDLKVPLSLTRDGVVVTVSSAADADSLAASLRGAIQYDDIQVVQVALDSSTAFAWTISYGHWVGSLPSFIASDNKEWMLVAYPTISNSVVVPNDSILELVPRSSASTASATVTSNSTTSQ</sequence>
<gene>
    <name evidence="2" type="ORF">PHYPSEUDO_010791</name>
</gene>
<dbReference type="AlphaFoldDB" id="A0A8T1WB00"/>
<proteinExistence type="predicted"/>
<evidence type="ECO:0000256" key="1">
    <source>
        <dbReference type="SAM" id="SignalP"/>
    </source>
</evidence>
<accession>A0A8T1WB00</accession>
<evidence type="ECO:0008006" key="4">
    <source>
        <dbReference type="Google" id="ProtNLM"/>
    </source>
</evidence>
<keyword evidence="1" id="KW-0732">Signal</keyword>
<protein>
    <recommendedName>
        <fullName evidence="4">Secreted protein</fullName>
    </recommendedName>
</protein>
<dbReference type="OrthoDB" id="108935at2759"/>
<name>A0A8T1WB00_9STRA</name>
<organism evidence="2 3">
    <name type="scientific">Phytophthora pseudosyringae</name>
    <dbReference type="NCBI Taxonomy" id="221518"/>
    <lineage>
        <taxon>Eukaryota</taxon>
        <taxon>Sar</taxon>
        <taxon>Stramenopiles</taxon>
        <taxon>Oomycota</taxon>
        <taxon>Peronosporomycetes</taxon>
        <taxon>Peronosporales</taxon>
        <taxon>Peronosporaceae</taxon>
        <taxon>Phytophthora</taxon>
    </lineage>
</organism>
<reference evidence="2" key="1">
    <citation type="submission" date="2021-02" db="EMBL/GenBank/DDBJ databases">
        <authorList>
            <person name="Palmer J.M."/>
        </authorList>
    </citation>
    <scope>NUCLEOTIDE SEQUENCE</scope>
    <source>
        <strain evidence="2">SCRP734</strain>
    </source>
</reference>
<feature type="signal peptide" evidence="1">
    <location>
        <begin position="1"/>
        <end position="25"/>
    </location>
</feature>
<feature type="chain" id="PRO_5035871917" description="Secreted protein" evidence="1">
    <location>
        <begin position="26"/>
        <end position="1089"/>
    </location>
</feature>
<evidence type="ECO:0000313" key="2">
    <source>
        <dbReference type="EMBL" id="KAG7389233.1"/>
    </source>
</evidence>
<keyword evidence="3" id="KW-1185">Reference proteome</keyword>
<dbReference type="Proteomes" id="UP000694044">
    <property type="component" value="Unassembled WGS sequence"/>
</dbReference>